<dbReference type="Proteomes" id="UP000292262">
    <property type="component" value="Unassembled WGS sequence"/>
</dbReference>
<dbReference type="EMBL" id="SGXE01000001">
    <property type="protein sequence ID" value="RZS99705.1"/>
    <property type="molecule type" value="Genomic_DNA"/>
</dbReference>
<keyword evidence="1" id="KW-0812">Transmembrane</keyword>
<organism evidence="2 3">
    <name type="scientific">Aquimarina brevivitae</name>
    <dbReference type="NCBI Taxonomy" id="323412"/>
    <lineage>
        <taxon>Bacteria</taxon>
        <taxon>Pseudomonadati</taxon>
        <taxon>Bacteroidota</taxon>
        <taxon>Flavobacteriia</taxon>
        <taxon>Flavobacteriales</taxon>
        <taxon>Flavobacteriaceae</taxon>
        <taxon>Aquimarina</taxon>
    </lineage>
</organism>
<reference evidence="2 3" key="1">
    <citation type="submission" date="2019-02" db="EMBL/GenBank/DDBJ databases">
        <title>Genomic Encyclopedia of Type Strains, Phase IV (KMG-IV): sequencing the most valuable type-strain genomes for metagenomic binning, comparative biology and taxonomic classification.</title>
        <authorList>
            <person name="Goeker M."/>
        </authorList>
    </citation>
    <scope>NUCLEOTIDE SEQUENCE [LARGE SCALE GENOMIC DNA]</scope>
    <source>
        <strain evidence="2 3">DSM 17196</strain>
    </source>
</reference>
<evidence type="ECO:0008006" key="4">
    <source>
        <dbReference type="Google" id="ProtNLM"/>
    </source>
</evidence>
<gene>
    <name evidence="2" type="ORF">EV197_0928</name>
</gene>
<protein>
    <recommendedName>
        <fullName evidence="4">Flavodoxin domain-containing protein</fullName>
    </recommendedName>
</protein>
<evidence type="ECO:0000256" key="1">
    <source>
        <dbReference type="SAM" id="Phobius"/>
    </source>
</evidence>
<keyword evidence="1" id="KW-1133">Transmembrane helix</keyword>
<evidence type="ECO:0000313" key="3">
    <source>
        <dbReference type="Proteomes" id="UP000292262"/>
    </source>
</evidence>
<sequence length="168" mass="19144">MRIKKIIVAVILLGIGFGLLYVFFLKGNQEVPYTITVEQPKFEVLIASQGSEFKEALVQSVLKHYESKPINFKVIDAYTLFTVNIDKWDAVVVINSWEYSTPPFNIKKFIKEQPNNRDKLIILSTVGSYNMALEEVDTISGESIIEKVPEYSAILVDRLDAILTRNKK</sequence>
<feature type="transmembrane region" description="Helical" evidence="1">
    <location>
        <begin position="6"/>
        <end position="25"/>
    </location>
</feature>
<keyword evidence="1" id="KW-0472">Membrane</keyword>
<proteinExistence type="predicted"/>
<accession>A0A4Q7PH43</accession>
<evidence type="ECO:0000313" key="2">
    <source>
        <dbReference type="EMBL" id="RZS99705.1"/>
    </source>
</evidence>
<comment type="caution">
    <text evidence="2">The sequence shown here is derived from an EMBL/GenBank/DDBJ whole genome shotgun (WGS) entry which is preliminary data.</text>
</comment>
<dbReference type="RefSeq" id="WP_130285526.1">
    <property type="nucleotide sequence ID" value="NZ_SGXE01000001.1"/>
</dbReference>
<dbReference type="AlphaFoldDB" id="A0A4Q7PH43"/>
<name>A0A4Q7PH43_9FLAO</name>
<dbReference type="OrthoDB" id="982714at2"/>
<keyword evidence="3" id="KW-1185">Reference proteome</keyword>